<dbReference type="SUPFAM" id="SSF51735">
    <property type="entry name" value="NAD(P)-binding Rossmann-fold domains"/>
    <property type="match status" value="1"/>
</dbReference>
<proteinExistence type="predicted"/>
<protein>
    <recommendedName>
        <fullName evidence="3">WW domain-containing oxidoreductase</fullName>
    </recommendedName>
</protein>
<organism evidence="1 2">
    <name type="scientific">Ophiophagus hannah</name>
    <name type="common">King cobra</name>
    <name type="synonym">Naja hannah</name>
    <dbReference type="NCBI Taxonomy" id="8665"/>
    <lineage>
        <taxon>Eukaryota</taxon>
        <taxon>Metazoa</taxon>
        <taxon>Chordata</taxon>
        <taxon>Craniata</taxon>
        <taxon>Vertebrata</taxon>
        <taxon>Euteleostomi</taxon>
        <taxon>Lepidosauria</taxon>
        <taxon>Squamata</taxon>
        <taxon>Bifurcata</taxon>
        <taxon>Unidentata</taxon>
        <taxon>Episquamata</taxon>
        <taxon>Toxicofera</taxon>
        <taxon>Serpentes</taxon>
        <taxon>Colubroidea</taxon>
        <taxon>Elapidae</taxon>
        <taxon>Elapinae</taxon>
        <taxon>Ophiophagus</taxon>
    </lineage>
</organism>
<dbReference type="InterPro" id="IPR036291">
    <property type="entry name" value="NAD(P)-bd_dom_sf"/>
</dbReference>
<dbReference type="EMBL" id="AZIM01006936">
    <property type="protein sequence ID" value="ETE58293.1"/>
    <property type="molecule type" value="Genomic_DNA"/>
</dbReference>
<name>V8N9F6_OPHHA</name>
<dbReference type="Proteomes" id="UP000018936">
    <property type="component" value="Unassembled WGS sequence"/>
</dbReference>
<reference evidence="1 2" key="1">
    <citation type="journal article" date="2013" name="Proc. Natl. Acad. Sci. U.S.A.">
        <title>The king cobra genome reveals dynamic gene evolution and adaptation in the snake venom system.</title>
        <authorList>
            <person name="Vonk F.J."/>
            <person name="Casewell N.R."/>
            <person name="Henkel C.V."/>
            <person name="Heimberg A.M."/>
            <person name="Jansen H.J."/>
            <person name="McCleary R.J."/>
            <person name="Kerkkamp H.M."/>
            <person name="Vos R.A."/>
            <person name="Guerreiro I."/>
            <person name="Calvete J.J."/>
            <person name="Wuster W."/>
            <person name="Woods A.E."/>
            <person name="Logan J.M."/>
            <person name="Harrison R.A."/>
            <person name="Castoe T.A."/>
            <person name="de Koning A.P."/>
            <person name="Pollock D.D."/>
            <person name="Yandell M."/>
            <person name="Calderon D."/>
            <person name="Renjifo C."/>
            <person name="Currier R.B."/>
            <person name="Salgado D."/>
            <person name="Pla D."/>
            <person name="Sanz L."/>
            <person name="Hyder A.S."/>
            <person name="Ribeiro J.M."/>
            <person name="Arntzen J.W."/>
            <person name="van den Thillart G.E."/>
            <person name="Boetzer M."/>
            <person name="Pirovano W."/>
            <person name="Dirks R.P."/>
            <person name="Spaink H.P."/>
            <person name="Duboule D."/>
            <person name="McGlinn E."/>
            <person name="Kini R.M."/>
            <person name="Richardson M.K."/>
        </authorList>
    </citation>
    <scope>NUCLEOTIDE SEQUENCE</scope>
    <source>
        <tissue evidence="1">Blood</tissue>
    </source>
</reference>
<accession>V8N9F6</accession>
<evidence type="ECO:0008006" key="3">
    <source>
        <dbReference type="Google" id="ProtNLM"/>
    </source>
</evidence>
<evidence type="ECO:0000313" key="1">
    <source>
        <dbReference type="EMBL" id="ETE58293.1"/>
    </source>
</evidence>
<gene>
    <name evidence="1" type="ORF">L345_15985</name>
</gene>
<comment type="caution">
    <text evidence="1">The sequence shown here is derived from an EMBL/GenBank/DDBJ whole genome shotgun (WGS) entry which is preliminary data.</text>
</comment>
<feature type="non-terminal residue" evidence="1">
    <location>
        <position position="1"/>
    </location>
</feature>
<dbReference type="AlphaFoldDB" id="V8N9F6"/>
<dbReference type="OrthoDB" id="7289984at2759"/>
<dbReference type="Gene3D" id="3.40.50.720">
    <property type="entry name" value="NAD(P)-binding Rossmann-like Domain"/>
    <property type="match status" value="1"/>
</dbReference>
<evidence type="ECO:0000313" key="2">
    <source>
        <dbReference type="Proteomes" id="UP000018936"/>
    </source>
</evidence>
<keyword evidence="2" id="KW-1185">Reference proteome</keyword>
<sequence length="104" mass="11510">MGEGPVRGDICWFSKLLKRSTTSSPELDATQYTRVWQSALAGIKEMEQLNPHSVLVTGSNRGLGLEFIRQLVGKKTAPKWIFATCRDPAGPRAQVSHRVESATR</sequence>